<organism evidence="2">
    <name type="scientific">Amphimedon queenslandica</name>
    <name type="common">Sponge</name>
    <dbReference type="NCBI Taxonomy" id="400682"/>
    <lineage>
        <taxon>Eukaryota</taxon>
        <taxon>Metazoa</taxon>
        <taxon>Porifera</taxon>
        <taxon>Demospongiae</taxon>
        <taxon>Heteroscleromorpha</taxon>
        <taxon>Haplosclerida</taxon>
        <taxon>Niphatidae</taxon>
        <taxon>Amphimedon</taxon>
    </lineage>
</organism>
<dbReference type="SUPFAM" id="SSF82895">
    <property type="entry name" value="TSP-1 type 1 repeat"/>
    <property type="match status" value="1"/>
</dbReference>
<dbReference type="Pfam" id="PF19030">
    <property type="entry name" value="TSP1_ADAMTS"/>
    <property type="match status" value="1"/>
</dbReference>
<feature type="chain" id="PRO_5012733663" description="Ig-like domain-containing protein" evidence="1">
    <location>
        <begin position="30"/>
        <end position="437"/>
    </location>
</feature>
<dbReference type="InParanoid" id="A0A1X7ULM7"/>
<reference evidence="2" key="1">
    <citation type="submission" date="2017-05" db="UniProtKB">
        <authorList>
            <consortium name="EnsemblMetazoa"/>
        </authorList>
    </citation>
    <scope>IDENTIFICATION</scope>
</reference>
<dbReference type="InterPro" id="IPR000884">
    <property type="entry name" value="TSP1_rpt"/>
</dbReference>
<dbReference type="OrthoDB" id="412680at2759"/>
<evidence type="ECO:0000313" key="2">
    <source>
        <dbReference type="EnsemblMetazoa" id="Aqu2.1.28332_001"/>
    </source>
</evidence>
<evidence type="ECO:0008006" key="3">
    <source>
        <dbReference type="Google" id="ProtNLM"/>
    </source>
</evidence>
<dbReference type="PROSITE" id="PS50092">
    <property type="entry name" value="TSP1"/>
    <property type="match status" value="1"/>
</dbReference>
<accession>A0A1X7ULM7</accession>
<feature type="signal peptide" evidence="1">
    <location>
        <begin position="1"/>
        <end position="29"/>
    </location>
</feature>
<proteinExistence type="predicted"/>
<sequence length="437" mass="47125">MPVLTVPRTLPSFSVVFLSFSSLLLLASGTSRFTNCPSSVCLSQPVSYECSVNTTGGADTLRWTIFDDNNLAIAGVVPYAVNQPLPAMSIIRNDFTANLTDSSGPLVSDIIFTPSLSINDYTVECDARGTGSYSAVTCPILIAVSISSTRITSPTPTILSSIITYCCCVSRSVKSYSVTNPSTAAADYEIPMKTSSLEMKDNMAYGHVSAGTPADFTNCPTSPLCINEPVSYQCRVDTSDSANALQWRVLNTTGRVLGFVLYTSGSSVGSLGSIGTRFTTNLTSRAGGSIVSNVTFIATMDINNYTVECRAFDANFPAVIGADTCSITLIKDKPFEEKSWSVSPWSQCFPDCHRGIRNRTVVCMTVSTRMIMDGCIPPPPPNEETCHQRGPCTQWVPGPWSKIRVFVLMFLNVQSLVELVIKFAGSNVKQHMIVVSH</sequence>
<name>A0A1X7ULM7_AMPQE</name>
<protein>
    <recommendedName>
        <fullName evidence="3">Ig-like domain-containing protein</fullName>
    </recommendedName>
</protein>
<evidence type="ECO:0000256" key="1">
    <source>
        <dbReference type="SAM" id="SignalP"/>
    </source>
</evidence>
<dbReference type="AlphaFoldDB" id="A0A1X7ULM7"/>
<dbReference type="EnsemblMetazoa" id="Aqu2.1.28332_001">
    <property type="protein sequence ID" value="Aqu2.1.28332_001"/>
    <property type="gene ID" value="Aqu2.1.28332"/>
</dbReference>
<keyword evidence="1" id="KW-0732">Signal</keyword>
<dbReference type="InterPro" id="IPR036383">
    <property type="entry name" value="TSP1_rpt_sf"/>
</dbReference>